<evidence type="ECO:0000313" key="3">
    <source>
        <dbReference type="Proteomes" id="UP000722989"/>
    </source>
</evidence>
<dbReference type="NCBIfam" id="TIGR00254">
    <property type="entry name" value="GGDEF"/>
    <property type="match status" value="1"/>
</dbReference>
<dbReference type="InterPro" id="IPR043128">
    <property type="entry name" value="Rev_trsase/Diguanyl_cyclase"/>
</dbReference>
<dbReference type="PANTHER" id="PTHR45138">
    <property type="entry name" value="REGULATORY COMPONENTS OF SENSORY TRANSDUCTION SYSTEM"/>
    <property type="match status" value="1"/>
</dbReference>
<dbReference type="SMART" id="SM00267">
    <property type="entry name" value="GGDEF"/>
    <property type="match status" value="1"/>
</dbReference>
<dbReference type="InterPro" id="IPR029787">
    <property type="entry name" value="Nucleotide_cyclase"/>
</dbReference>
<reference evidence="2 3" key="1">
    <citation type="submission" date="2020-03" db="EMBL/GenBank/DDBJ databases">
        <title>WGS of the type strain of Planosporangium spp.</title>
        <authorList>
            <person name="Thawai C."/>
        </authorList>
    </citation>
    <scope>NUCLEOTIDE SEQUENCE [LARGE SCALE GENOMIC DNA]</scope>
    <source>
        <strain evidence="2 3">TBRC 5610</strain>
    </source>
</reference>
<dbReference type="Gene3D" id="1.25.40.10">
    <property type="entry name" value="Tetratricopeptide repeat domain"/>
    <property type="match status" value="1"/>
</dbReference>
<dbReference type="Pfam" id="PF00990">
    <property type="entry name" value="GGDEF"/>
    <property type="match status" value="1"/>
</dbReference>
<dbReference type="Gene3D" id="3.30.70.270">
    <property type="match status" value="1"/>
</dbReference>
<evidence type="ECO:0000313" key="2">
    <source>
        <dbReference type="EMBL" id="NJC73918.1"/>
    </source>
</evidence>
<keyword evidence="3" id="KW-1185">Reference proteome</keyword>
<accession>A0ABX0Y6G3</accession>
<gene>
    <name evidence="2" type="ORF">HC031_30020</name>
</gene>
<name>A0ABX0Y6G3_9ACTN</name>
<sequence>MEMVPTDEFRTVAEPARHAERLAADLGRTDLEMRARLVQADVLRREGDAVSSGRIAHEVNAWAVERGDAYLQARSHMLLALFFRHVGDLADALGHAVQAVARTGDEVPARIRARHLSVLAMVLHENGSSGEARQRAEEALAVATAAGDDEMMLQVLNNLAYSAYDDGDRERAQNFISEIRAISARCGLTLGAHVLDTIARVEMAEGRYAGAEETLRPILDGSARHLVSEAVSLAGCLLTVAEAQRLRGAFDVAQATLDRAAAVCEERGIASYAAQVREERAELYAAIGLFREAYEEYLLFHAESQALQSAEREARARALQAVFETEEARRESTRFRELAERDALTGLYNRRYVDEHLGALLERAPLSVALVDLDHFKRVNDTLSHAAGDLVLQEVAGLLAEAAADTAAGGAVAARLGGEEFLLIFPETDAVEAARRCERVRRAIGEHSWGPVTGELPVTASIGVSTAIDGRITPSALLAQADRNLYAAKRAGRNRVVADPA</sequence>
<dbReference type="InterPro" id="IPR000160">
    <property type="entry name" value="GGDEF_dom"/>
</dbReference>
<dbReference type="SUPFAM" id="SSF48452">
    <property type="entry name" value="TPR-like"/>
    <property type="match status" value="1"/>
</dbReference>
<dbReference type="PROSITE" id="PS50887">
    <property type="entry name" value="GGDEF"/>
    <property type="match status" value="1"/>
</dbReference>
<proteinExistence type="predicted"/>
<dbReference type="SUPFAM" id="SSF55073">
    <property type="entry name" value="Nucleotide cyclase"/>
    <property type="match status" value="1"/>
</dbReference>
<dbReference type="InterPro" id="IPR050469">
    <property type="entry name" value="Diguanylate_Cyclase"/>
</dbReference>
<evidence type="ECO:0000259" key="1">
    <source>
        <dbReference type="PROSITE" id="PS50887"/>
    </source>
</evidence>
<organism evidence="2 3">
    <name type="scientific">Planosporangium thailandense</name>
    <dbReference type="NCBI Taxonomy" id="765197"/>
    <lineage>
        <taxon>Bacteria</taxon>
        <taxon>Bacillati</taxon>
        <taxon>Actinomycetota</taxon>
        <taxon>Actinomycetes</taxon>
        <taxon>Micromonosporales</taxon>
        <taxon>Micromonosporaceae</taxon>
        <taxon>Planosporangium</taxon>
    </lineage>
</organism>
<protein>
    <submittedName>
        <fullName evidence="2">Diguanylate cyclase</fullName>
    </submittedName>
</protein>
<feature type="domain" description="GGDEF" evidence="1">
    <location>
        <begin position="364"/>
        <end position="501"/>
    </location>
</feature>
<comment type="caution">
    <text evidence="2">The sequence shown here is derived from an EMBL/GenBank/DDBJ whole genome shotgun (WGS) entry which is preliminary data.</text>
</comment>
<dbReference type="EMBL" id="JAATVY010000040">
    <property type="protein sequence ID" value="NJC73918.1"/>
    <property type="molecule type" value="Genomic_DNA"/>
</dbReference>
<dbReference type="CDD" id="cd01949">
    <property type="entry name" value="GGDEF"/>
    <property type="match status" value="1"/>
</dbReference>
<dbReference type="Proteomes" id="UP000722989">
    <property type="component" value="Unassembled WGS sequence"/>
</dbReference>
<dbReference type="PANTHER" id="PTHR45138:SF9">
    <property type="entry name" value="DIGUANYLATE CYCLASE DGCM-RELATED"/>
    <property type="match status" value="1"/>
</dbReference>
<dbReference type="InterPro" id="IPR011990">
    <property type="entry name" value="TPR-like_helical_dom_sf"/>
</dbReference>